<keyword evidence="2" id="KW-1185">Reference proteome</keyword>
<reference evidence="1 2" key="1">
    <citation type="journal article" date="2012" name="Science">
        <title>The Paleozoic origin of enzymatic lignin decomposition reconstructed from 31 fungal genomes.</title>
        <authorList>
            <person name="Floudas D."/>
            <person name="Binder M."/>
            <person name="Riley R."/>
            <person name="Barry K."/>
            <person name="Blanchette R.A."/>
            <person name="Henrissat B."/>
            <person name="Martinez A.T."/>
            <person name="Otillar R."/>
            <person name="Spatafora J.W."/>
            <person name="Yadav J.S."/>
            <person name="Aerts A."/>
            <person name="Benoit I."/>
            <person name="Boyd A."/>
            <person name="Carlson A."/>
            <person name="Copeland A."/>
            <person name="Coutinho P.M."/>
            <person name="de Vries R.P."/>
            <person name="Ferreira P."/>
            <person name="Findley K."/>
            <person name="Foster B."/>
            <person name="Gaskell J."/>
            <person name="Glotzer D."/>
            <person name="Gorecki P."/>
            <person name="Heitman J."/>
            <person name="Hesse C."/>
            <person name="Hori C."/>
            <person name="Igarashi K."/>
            <person name="Jurgens J.A."/>
            <person name="Kallen N."/>
            <person name="Kersten P."/>
            <person name="Kohler A."/>
            <person name="Kuees U."/>
            <person name="Kumar T.K.A."/>
            <person name="Kuo A."/>
            <person name="LaButti K."/>
            <person name="Larrondo L.F."/>
            <person name="Lindquist E."/>
            <person name="Ling A."/>
            <person name="Lombard V."/>
            <person name="Lucas S."/>
            <person name="Lundell T."/>
            <person name="Martin R."/>
            <person name="McLaughlin D.J."/>
            <person name="Morgenstern I."/>
            <person name="Morin E."/>
            <person name="Murat C."/>
            <person name="Nagy L.G."/>
            <person name="Nolan M."/>
            <person name="Ohm R.A."/>
            <person name="Patyshakuliyeva A."/>
            <person name="Rokas A."/>
            <person name="Ruiz-Duenas F.J."/>
            <person name="Sabat G."/>
            <person name="Salamov A."/>
            <person name="Samejima M."/>
            <person name="Schmutz J."/>
            <person name="Slot J.C."/>
            <person name="St John F."/>
            <person name="Stenlid J."/>
            <person name="Sun H."/>
            <person name="Sun S."/>
            <person name="Syed K."/>
            <person name="Tsang A."/>
            <person name="Wiebenga A."/>
            <person name="Young D."/>
            <person name="Pisabarro A."/>
            <person name="Eastwood D.C."/>
            <person name="Martin F."/>
            <person name="Cullen D."/>
            <person name="Grigoriev I.V."/>
            <person name="Hibbett D.S."/>
        </authorList>
    </citation>
    <scope>NUCLEOTIDE SEQUENCE</scope>
    <source>
        <strain evidence="2">FP-58527</strain>
    </source>
</reference>
<dbReference type="Proteomes" id="UP000015241">
    <property type="component" value="Unassembled WGS sequence"/>
</dbReference>
<dbReference type="SUPFAM" id="SSF51735">
    <property type="entry name" value="NAD(P)-binding Rossmann-fold domains"/>
    <property type="match status" value="1"/>
</dbReference>
<dbReference type="OrthoDB" id="9876299at2759"/>
<name>S8DRL7_FOMSC</name>
<dbReference type="eggNOG" id="KOG1611">
    <property type="taxonomic scope" value="Eukaryota"/>
</dbReference>
<evidence type="ECO:0000313" key="2">
    <source>
        <dbReference type="Proteomes" id="UP000015241"/>
    </source>
</evidence>
<dbReference type="Gene3D" id="3.40.50.720">
    <property type="entry name" value="NAD(P)-binding Rossmann-like Domain"/>
    <property type="match status" value="1"/>
</dbReference>
<dbReference type="PANTHER" id="PTHR45458:SF3">
    <property type="entry name" value="CHAIN DEHYDROGENASE (ATSC), PUTATIVE-RELATED"/>
    <property type="match status" value="1"/>
</dbReference>
<dbReference type="InterPro" id="IPR002347">
    <property type="entry name" value="SDR_fam"/>
</dbReference>
<dbReference type="InParanoid" id="S8DRL7"/>
<dbReference type="AlphaFoldDB" id="S8DRL7"/>
<evidence type="ECO:0000313" key="1">
    <source>
        <dbReference type="EMBL" id="EPS93828.1"/>
    </source>
</evidence>
<dbReference type="Pfam" id="PF00106">
    <property type="entry name" value="adh_short"/>
    <property type="match status" value="1"/>
</dbReference>
<proteinExistence type="predicted"/>
<dbReference type="InterPro" id="IPR036291">
    <property type="entry name" value="NAD(P)-bd_dom_sf"/>
</dbReference>
<dbReference type="STRING" id="743788.S8DRL7"/>
<protein>
    <submittedName>
        <fullName evidence="1">NAD-binding protein</fullName>
    </submittedName>
</protein>
<dbReference type="PRINTS" id="PR00081">
    <property type="entry name" value="GDHRDH"/>
</dbReference>
<dbReference type="HOGENOM" id="CLU_010194_9_2_1"/>
<dbReference type="EMBL" id="KE504255">
    <property type="protein sequence ID" value="EPS93828.1"/>
    <property type="molecule type" value="Genomic_DNA"/>
</dbReference>
<dbReference type="GO" id="GO:0016616">
    <property type="term" value="F:oxidoreductase activity, acting on the CH-OH group of donors, NAD or NADP as acceptor"/>
    <property type="evidence" value="ECO:0007669"/>
    <property type="project" value="TreeGrafter"/>
</dbReference>
<gene>
    <name evidence="1" type="ORF">FOMPIDRAFT_151974</name>
</gene>
<organism evidence="1 2">
    <name type="scientific">Fomitopsis schrenkii</name>
    <name type="common">Brown rot fungus</name>
    <dbReference type="NCBI Taxonomy" id="2126942"/>
    <lineage>
        <taxon>Eukaryota</taxon>
        <taxon>Fungi</taxon>
        <taxon>Dikarya</taxon>
        <taxon>Basidiomycota</taxon>
        <taxon>Agaricomycotina</taxon>
        <taxon>Agaricomycetes</taxon>
        <taxon>Polyporales</taxon>
        <taxon>Fomitopsis</taxon>
    </lineage>
</organism>
<accession>S8DRL7</accession>
<dbReference type="InterPro" id="IPR052184">
    <property type="entry name" value="SDR_enzymes"/>
</dbReference>
<dbReference type="FunCoup" id="S8DRL7">
    <property type="interactions" value="128"/>
</dbReference>
<sequence>MPTYAVVGSSRGVGLEIVRQLAPTKNIVLLQADVVDYRSLKTVAEQVAQVTGGSLDVLIHNAAKMDYAGGNIYRSLTEYPSMDALDTEFIEAFKVNTLGAIHSVDAFLPLLRKGSTKKVIIISSGGGERDVVWKARTAELASYGVTKCAENMVMTKYAASLEEEGFVVAAISPGNVDVSETAVAPPTVDEQADLKRTMDKIRKVYPNYPDKATAPEQAVKKVIAVINALGPDDTATFLNAALA</sequence>
<dbReference type="PANTHER" id="PTHR45458">
    <property type="entry name" value="SHORT-CHAIN DEHYDROGENASE/REDUCTASE SDR"/>
    <property type="match status" value="1"/>
</dbReference>